<sequence>MQVYKLAKGDTLWMVAKKFGITLEEIIKANPQIKDPNKIFPGEEVNIPLPVTDGKSVYTAQSGDTMWSIARKFDISP</sequence>
<dbReference type="CDD" id="cd00118">
    <property type="entry name" value="LysM"/>
    <property type="match status" value="2"/>
</dbReference>
<reference evidence="2" key="1">
    <citation type="journal article" date="2013" name="Environ. Microbiol.">
        <title>Seasonally variable intestinal metagenomes of the red palm weevil (Rhynchophorus ferrugineus).</title>
        <authorList>
            <person name="Jia S."/>
            <person name="Zhang X."/>
            <person name="Zhang G."/>
            <person name="Yin A."/>
            <person name="Zhang S."/>
            <person name="Li F."/>
            <person name="Wang L."/>
            <person name="Zhao D."/>
            <person name="Yun Q."/>
            <person name="Tala"/>
            <person name="Wang J."/>
            <person name="Sun G."/>
            <person name="Baabdullah M."/>
            <person name="Yu X."/>
            <person name="Hu S."/>
            <person name="Al-Mssallem I.S."/>
            <person name="Yu J."/>
        </authorList>
    </citation>
    <scope>NUCLEOTIDE SEQUENCE</scope>
</reference>
<dbReference type="Pfam" id="PF01476">
    <property type="entry name" value="LysM"/>
    <property type="match status" value="2"/>
</dbReference>
<dbReference type="SMART" id="SM00257">
    <property type="entry name" value="LysM"/>
    <property type="match status" value="1"/>
</dbReference>
<dbReference type="PANTHER" id="PTHR33734:SF22">
    <property type="entry name" value="MEMBRANE-BOUND LYTIC MUREIN TRANSGLYCOSYLASE D"/>
    <property type="match status" value="1"/>
</dbReference>
<evidence type="ECO:0000313" key="2">
    <source>
        <dbReference type="EMBL" id="AIA91169.1"/>
    </source>
</evidence>
<dbReference type="SUPFAM" id="SSF54106">
    <property type="entry name" value="LysM domain"/>
    <property type="match status" value="1"/>
</dbReference>
<dbReference type="InterPro" id="IPR018392">
    <property type="entry name" value="LysM"/>
</dbReference>
<organism evidence="2">
    <name type="scientific">uncultured Thermoanaerobacter sp</name>
    <dbReference type="NCBI Taxonomy" id="242695"/>
    <lineage>
        <taxon>Bacteria</taxon>
        <taxon>Bacillati</taxon>
        <taxon>Bacillota</taxon>
        <taxon>Clostridia</taxon>
        <taxon>Thermoanaerobacterales</taxon>
        <taxon>Thermoanaerobacteraceae</taxon>
        <taxon>Thermoanaerobacter</taxon>
        <taxon>environmental samples</taxon>
    </lineage>
</organism>
<dbReference type="InterPro" id="IPR036779">
    <property type="entry name" value="LysM_dom_sf"/>
</dbReference>
<proteinExistence type="predicted"/>
<dbReference type="PROSITE" id="PS51782">
    <property type="entry name" value="LYSM"/>
    <property type="match status" value="2"/>
</dbReference>
<dbReference type="PANTHER" id="PTHR33734">
    <property type="entry name" value="LYSM DOMAIN-CONTAINING GPI-ANCHORED PROTEIN 2"/>
    <property type="match status" value="1"/>
</dbReference>
<dbReference type="Gene3D" id="3.10.350.10">
    <property type="entry name" value="LysM domain"/>
    <property type="match status" value="2"/>
</dbReference>
<dbReference type="InterPro" id="IPR014248">
    <property type="entry name" value="Spore_coat_assembly_SafA"/>
</dbReference>
<dbReference type="AlphaFoldDB" id="A0A060C7F8"/>
<protein>
    <submittedName>
        <fullName evidence="2">CAZy families CBM50 protein</fullName>
    </submittedName>
</protein>
<feature type="domain" description="LysM" evidence="1">
    <location>
        <begin position="56"/>
        <end position="77"/>
    </location>
</feature>
<name>A0A060C7F8_9THEO</name>
<dbReference type="NCBIfam" id="TIGR02899">
    <property type="entry name" value="spore_safA"/>
    <property type="match status" value="1"/>
</dbReference>
<dbReference type="EMBL" id="KF123859">
    <property type="protein sequence ID" value="AIA91169.1"/>
    <property type="molecule type" value="Genomic_DNA"/>
</dbReference>
<accession>A0A060C7F8</accession>
<feature type="domain" description="LysM" evidence="1">
    <location>
        <begin position="2"/>
        <end position="47"/>
    </location>
</feature>
<dbReference type="GO" id="GO:0008932">
    <property type="term" value="F:lytic endotransglycosylase activity"/>
    <property type="evidence" value="ECO:0007669"/>
    <property type="project" value="TreeGrafter"/>
</dbReference>
<evidence type="ECO:0000259" key="1">
    <source>
        <dbReference type="PROSITE" id="PS51782"/>
    </source>
</evidence>